<evidence type="ECO:0000256" key="6">
    <source>
        <dbReference type="ARBA" id="ARBA00025643"/>
    </source>
</evidence>
<comment type="similarity">
    <text evidence="2 7">Belongs to the FlgA family.</text>
</comment>
<dbReference type="RefSeq" id="WP_330072705.1">
    <property type="nucleotide sequence ID" value="NZ_JAZDQJ010000001.1"/>
</dbReference>
<dbReference type="InterPro" id="IPR017585">
    <property type="entry name" value="SAF_FlgA"/>
</dbReference>
<evidence type="ECO:0000256" key="2">
    <source>
        <dbReference type="ARBA" id="ARBA00010474"/>
    </source>
</evidence>
<sequence>MPGSIPRQALCLLLCVLPMLAAADDLQARVRQLLEKGLPAGSHLTTLDIGQPAARIRDCGDPRPWLVHPGRLPVGRVAVGVSCGAEEGVLGYLQVRVGAQGNYVVSSRRIDAGEVIAADMLVRQRGALEDLPRDSAPGVEPLLGRQAARAIARGAVVTLKGVRERWLVERNGRVSLRSQGNGFSLSREGKALDNGNLGSSVRFVGNDGRMFEAQVVGKNELLLRH</sequence>
<protein>
    <recommendedName>
        <fullName evidence="3 7">Flagella basal body P-ring formation protein FlgA</fullName>
    </recommendedName>
</protein>
<name>A0ABU7HJK8_9PSED</name>
<comment type="function">
    <text evidence="6 7">Involved in the assembly process of the P-ring formation. It may associate with FlgF on the rod constituting a structure essential for the P-ring assembly or may act as a modulator protein for the P-ring assembly.</text>
</comment>
<keyword evidence="7" id="KW-1005">Bacterial flagellum biogenesis</keyword>
<dbReference type="Gene3D" id="2.30.30.760">
    <property type="match status" value="1"/>
</dbReference>
<keyword evidence="10" id="KW-1185">Reference proteome</keyword>
<proteinExistence type="inferred from homology"/>
<evidence type="ECO:0000313" key="10">
    <source>
        <dbReference type="Proteomes" id="UP001335100"/>
    </source>
</evidence>
<reference evidence="9 10" key="1">
    <citation type="submission" date="2024-01" db="EMBL/GenBank/DDBJ databases">
        <title>Unpublished Manusciprt.</title>
        <authorList>
            <person name="Duman M."/>
            <person name="Valdes E.G."/>
            <person name="Ajmi N."/>
            <person name="Altun S."/>
            <person name="Saticioglu I.B."/>
        </authorList>
    </citation>
    <scope>NUCLEOTIDE SEQUENCE [LARGE SCALE GENOMIC DNA]</scope>
    <source>
        <strain evidence="9 10">148P</strain>
    </source>
</reference>
<dbReference type="Pfam" id="PF13144">
    <property type="entry name" value="ChapFlgA"/>
    <property type="match status" value="1"/>
</dbReference>
<dbReference type="CDD" id="cd11614">
    <property type="entry name" value="SAF_CpaB_FlgA_like"/>
    <property type="match status" value="1"/>
</dbReference>
<evidence type="ECO:0000259" key="8">
    <source>
        <dbReference type="SMART" id="SM00858"/>
    </source>
</evidence>
<keyword evidence="9" id="KW-0969">Cilium</keyword>
<dbReference type="Gene3D" id="3.90.1210.10">
    <property type="entry name" value="Antifreeze-like/N-acetylneuraminic acid synthase C-terminal domain"/>
    <property type="match status" value="1"/>
</dbReference>
<keyword evidence="5 7" id="KW-0574">Periplasm</keyword>
<feature type="domain" description="SAF" evidence="8">
    <location>
        <begin position="101"/>
        <end position="163"/>
    </location>
</feature>
<evidence type="ECO:0000256" key="3">
    <source>
        <dbReference type="ARBA" id="ARBA00014754"/>
    </source>
</evidence>
<keyword evidence="9" id="KW-0282">Flagellum</keyword>
<dbReference type="SMART" id="SM00858">
    <property type="entry name" value="SAF"/>
    <property type="match status" value="1"/>
</dbReference>
<comment type="caution">
    <text evidence="9">The sequence shown here is derived from an EMBL/GenBank/DDBJ whole genome shotgun (WGS) entry which is preliminary data.</text>
</comment>
<evidence type="ECO:0000313" key="9">
    <source>
        <dbReference type="EMBL" id="MEE1931721.1"/>
    </source>
</evidence>
<accession>A0ABU7HJK8</accession>
<organism evidence="9 10">
    <name type="scientific">Pseudomonas ulcerans</name>
    <dbReference type="NCBI Taxonomy" id="3115852"/>
    <lineage>
        <taxon>Bacteria</taxon>
        <taxon>Pseudomonadati</taxon>
        <taxon>Pseudomonadota</taxon>
        <taxon>Gammaproteobacteria</taxon>
        <taxon>Pseudomonadales</taxon>
        <taxon>Pseudomonadaceae</taxon>
        <taxon>Pseudomonas</taxon>
    </lineage>
</organism>
<evidence type="ECO:0000256" key="5">
    <source>
        <dbReference type="ARBA" id="ARBA00022764"/>
    </source>
</evidence>
<dbReference type="EMBL" id="JAZDQJ010000001">
    <property type="protein sequence ID" value="MEE1931721.1"/>
    <property type="molecule type" value="Genomic_DNA"/>
</dbReference>
<evidence type="ECO:0000256" key="7">
    <source>
        <dbReference type="RuleBase" id="RU362063"/>
    </source>
</evidence>
<keyword evidence="9" id="KW-0966">Cell projection</keyword>
<dbReference type="PANTHER" id="PTHR36307">
    <property type="entry name" value="FLAGELLA BASAL BODY P-RING FORMATION PROTEIN FLGA"/>
    <property type="match status" value="1"/>
</dbReference>
<dbReference type="InterPro" id="IPR013974">
    <property type="entry name" value="SAF"/>
</dbReference>
<comment type="subcellular location">
    <subcellularLocation>
        <location evidence="1 7">Periplasm</location>
    </subcellularLocation>
</comment>
<dbReference type="NCBIfam" id="TIGR03170">
    <property type="entry name" value="flgA_cterm"/>
    <property type="match status" value="1"/>
</dbReference>
<evidence type="ECO:0000256" key="4">
    <source>
        <dbReference type="ARBA" id="ARBA00022729"/>
    </source>
</evidence>
<dbReference type="Proteomes" id="UP001335100">
    <property type="component" value="Unassembled WGS sequence"/>
</dbReference>
<gene>
    <name evidence="9" type="primary">flgA</name>
    <name evidence="9" type="ORF">V0R50_00700</name>
</gene>
<dbReference type="InterPro" id="IPR039246">
    <property type="entry name" value="Flagellar_FlgA"/>
</dbReference>
<keyword evidence="4 7" id="KW-0732">Signal</keyword>
<dbReference type="PANTHER" id="PTHR36307:SF1">
    <property type="entry name" value="FLAGELLA BASAL BODY P-RING FORMATION PROTEIN FLGA"/>
    <property type="match status" value="1"/>
</dbReference>
<feature type="chain" id="PRO_5044993639" description="Flagella basal body P-ring formation protein FlgA" evidence="7">
    <location>
        <begin position="24"/>
        <end position="225"/>
    </location>
</feature>
<feature type="signal peptide" evidence="7">
    <location>
        <begin position="1"/>
        <end position="23"/>
    </location>
</feature>
<evidence type="ECO:0000256" key="1">
    <source>
        <dbReference type="ARBA" id="ARBA00004418"/>
    </source>
</evidence>